<evidence type="ECO:0000256" key="1">
    <source>
        <dbReference type="SAM" id="Phobius"/>
    </source>
</evidence>
<feature type="transmembrane region" description="Helical" evidence="1">
    <location>
        <begin position="146"/>
        <end position="169"/>
    </location>
</feature>
<reference evidence="2 3" key="1">
    <citation type="submission" date="2014-04" db="EMBL/GenBank/DDBJ databases">
        <title>The Genome Sequence of Thermoanaerobaculum aquaticum MP-01, The First Cultivated Group 23 Acidobacterium.</title>
        <authorList>
            <person name="Stamps B.W."/>
            <person name="Losey N.A."/>
            <person name="Lawson P.A."/>
            <person name="Stevenson B.S."/>
        </authorList>
    </citation>
    <scope>NUCLEOTIDE SEQUENCE [LARGE SCALE GENOMIC DNA]</scope>
    <source>
        <strain evidence="2 3">MP-01</strain>
    </source>
</reference>
<accession>A0A062XZR5</accession>
<dbReference type="Proteomes" id="UP000027284">
    <property type="component" value="Unassembled WGS sequence"/>
</dbReference>
<evidence type="ECO:0000313" key="3">
    <source>
        <dbReference type="Proteomes" id="UP000027284"/>
    </source>
</evidence>
<dbReference type="PROSITE" id="PS51257">
    <property type="entry name" value="PROKAR_LIPOPROTEIN"/>
    <property type="match status" value="1"/>
</dbReference>
<feature type="transmembrane region" description="Helical" evidence="1">
    <location>
        <begin position="206"/>
        <end position="227"/>
    </location>
</feature>
<feature type="transmembrane region" description="Helical" evidence="1">
    <location>
        <begin position="104"/>
        <end position="126"/>
    </location>
</feature>
<dbReference type="AlphaFoldDB" id="A0A062XZR5"/>
<keyword evidence="1" id="KW-0812">Transmembrane</keyword>
<name>A0A062XZR5_9BACT</name>
<sequence>MPKGLLSLPALLTSWLLAACAWVLVWWALPVIQGLATAAAGGQFIGLSLPTWTQPWALVNEPTVGFAATRTALWAYWLPPFLAAFLLALVLPQLPPGPSLSRHLLLSHLALAASFLGLAWLPSLGLEDGLVAGLSRFFHQDPQLCRWGMALVAGILVRPVVLGLGSYLWHLPGGPTFGRKLLTWALHVGVPAGLWLAWVLASAPRFPVASLPPFLLVLLLSLLWALAAKPPHPLRQRELYGASPWLALAFALLLVVPSLWVFSPAGLRPRGYLWGVERMTSNVRSETLKITLPLSPAARRGSSAPGS</sequence>
<feature type="transmembrane region" description="Helical" evidence="1">
    <location>
        <begin position="74"/>
        <end position="92"/>
    </location>
</feature>
<keyword evidence="1" id="KW-1133">Transmembrane helix</keyword>
<protein>
    <submittedName>
        <fullName evidence="2">Uncharacterized protein</fullName>
    </submittedName>
</protein>
<proteinExistence type="predicted"/>
<dbReference type="EMBL" id="JMFG01000002">
    <property type="protein sequence ID" value="KDA54904.1"/>
    <property type="molecule type" value="Genomic_DNA"/>
</dbReference>
<gene>
    <name evidence="2" type="ORF">EG19_03640</name>
</gene>
<dbReference type="RefSeq" id="WP_038046258.1">
    <property type="nucleotide sequence ID" value="NZ_JMFG01000002.1"/>
</dbReference>
<dbReference type="STRING" id="1312852.EG19_03640"/>
<keyword evidence="1" id="KW-0472">Membrane</keyword>
<comment type="caution">
    <text evidence="2">The sequence shown here is derived from an EMBL/GenBank/DDBJ whole genome shotgun (WGS) entry which is preliminary data.</text>
</comment>
<keyword evidence="3" id="KW-1185">Reference proteome</keyword>
<feature type="transmembrane region" description="Helical" evidence="1">
    <location>
        <begin position="239"/>
        <end position="262"/>
    </location>
</feature>
<evidence type="ECO:0000313" key="2">
    <source>
        <dbReference type="EMBL" id="KDA54904.1"/>
    </source>
</evidence>
<feature type="transmembrane region" description="Helical" evidence="1">
    <location>
        <begin position="181"/>
        <end position="200"/>
    </location>
</feature>
<organism evidence="2 3">
    <name type="scientific">Thermoanaerobaculum aquaticum</name>
    <dbReference type="NCBI Taxonomy" id="1312852"/>
    <lineage>
        <taxon>Bacteria</taxon>
        <taxon>Pseudomonadati</taxon>
        <taxon>Acidobacteriota</taxon>
        <taxon>Thermoanaerobaculia</taxon>
        <taxon>Thermoanaerobaculales</taxon>
        <taxon>Thermoanaerobaculaceae</taxon>
        <taxon>Thermoanaerobaculum</taxon>
    </lineage>
</organism>